<dbReference type="InterPro" id="IPR042092">
    <property type="entry name" value="PsdUridine_s_RsuA/RluB/E/F_cat"/>
</dbReference>
<dbReference type="EC" id="5.4.99.-" evidence="5"/>
<dbReference type="KEGG" id="lfo:LMK00_11385"/>
<dbReference type="Gene3D" id="3.10.290.10">
    <property type="entry name" value="RNA-binding S4 domain"/>
    <property type="match status" value="1"/>
</dbReference>
<dbReference type="InterPro" id="IPR018496">
    <property type="entry name" value="PsdUridine_synth_RsuA/RluB_CS"/>
</dbReference>
<dbReference type="PROSITE" id="PS01149">
    <property type="entry name" value="PSI_RSU"/>
    <property type="match status" value="1"/>
</dbReference>
<reference evidence="9" key="1">
    <citation type="journal article" date="2022" name="Front. Microbiol.">
        <title>Feed Insects as a Reservoir of Granadaene-Producing Lactococci.</title>
        <authorList>
            <person name="Neuzil-Bunesova V."/>
            <person name="Ramirez Garcia A."/>
            <person name="Modrackova N."/>
            <person name="Makovska M."/>
            <person name="Sabolova M."/>
            <person name="Sproer C."/>
            <person name="Bunk B."/>
            <person name="Blom J."/>
            <person name="Schwab C."/>
        </authorList>
    </citation>
    <scope>NUCLEOTIDE SEQUENCE</scope>
    <source>
        <strain evidence="9">I4/6O</strain>
    </source>
</reference>
<accession>A0A9Q8Y1L6</accession>
<dbReference type="SMART" id="SM00363">
    <property type="entry name" value="S4"/>
    <property type="match status" value="1"/>
</dbReference>
<dbReference type="InterPro" id="IPR006145">
    <property type="entry name" value="PsdUridine_synth_RsuA/RluA"/>
</dbReference>
<dbReference type="GO" id="GO:0000455">
    <property type="term" value="P:enzyme-directed rRNA pseudouridine synthesis"/>
    <property type="evidence" value="ECO:0007669"/>
    <property type="project" value="UniProtKB-ARBA"/>
</dbReference>
<dbReference type="Gene3D" id="3.30.70.1560">
    <property type="entry name" value="Alpha-L RNA-binding motif"/>
    <property type="match status" value="1"/>
</dbReference>
<evidence type="ECO:0000256" key="2">
    <source>
        <dbReference type="ARBA" id="ARBA00022884"/>
    </source>
</evidence>
<keyword evidence="2 4" id="KW-0694">RNA-binding</keyword>
<name>A0A9Q8Y1L6_9LACT</name>
<dbReference type="PROSITE" id="PS50889">
    <property type="entry name" value="S4"/>
    <property type="match status" value="1"/>
</dbReference>
<dbReference type="CDD" id="cd02553">
    <property type="entry name" value="PseudoU_synth_RsuA"/>
    <property type="match status" value="1"/>
</dbReference>
<dbReference type="AlphaFoldDB" id="A0A9Q8Y1L6"/>
<keyword evidence="3 5" id="KW-0413">Isomerase</keyword>
<evidence type="ECO:0000313" key="10">
    <source>
        <dbReference type="Proteomes" id="UP001056730"/>
    </source>
</evidence>
<evidence type="ECO:0000259" key="6">
    <source>
        <dbReference type="SMART" id="SM00363"/>
    </source>
</evidence>
<dbReference type="NCBIfam" id="TIGR00093">
    <property type="entry name" value="pseudouridine synthase"/>
    <property type="match status" value="1"/>
</dbReference>
<dbReference type="Pfam" id="PF01479">
    <property type="entry name" value="S4"/>
    <property type="match status" value="1"/>
</dbReference>
<dbReference type="FunFam" id="3.10.290.10:FF:000003">
    <property type="entry name" value="Pseudouridine synthase"/>
    <property type="match status" value="1"/>
</dbReference>
<evidence type="ECO:0000256" key="1">
    <source>
        <dbReference type="ARBA" id="ARBA00008348"/>
    </source>
</evidence>
<keyword evidence="11" id="KW-1185">Reference proteome</keyword>
<evidence type="ECO:0000256" key="3">
    <source>
        <dbReference type="ARBA" id="ARBA00023235"/>
    </source>
</evidence>
<feature type="domain" description="RNA-binding S4" evidence="6">
    <location>
        <begin position="1"/>
        <end position="59"/>
    </location>
</feature>
<evidence type="ECO:0000313" key="11">
    <source>
        <dbReference type="Proteomes" id="UP001153199"/>
    </source>
</evidence>
<organism evidence="9 10">
    <name type="scientific">Lactococcus formosensis</name>
    <dbReference type="NCBI Taxonomy" id="1281486"/>
    <lineage>
        <taxon>Bacteria</taxon>
        <taxon>Bacillati</taxon>
        <taxon>Bacillota</taxon>
        <taxon>Bacilli</taxon>
        <taxon>Lactobacillales</taxon>
        <taxon>Streptococcaceae</taxon>
        <taxon>Lactococcus</taxon>
    </lineage>
</organism>
<dbReference type="RefSeq" id="WP_017369556.1">
    <property type="nucleotide sequence ID" value="NZ_CP086395.1"/>
</dbReference>
<dbReference type="SUPFAM" id="SSF55120">
    <property type="entry name" value="Pseudouridine synthase"/>
    <property type="match status" value="1"/>
</dbReference>
<proteinExistence type="inferred from homology"/>
<evidence type="ECO:0000313" key="9">
    <source>
        <dbReference type="EMBL" id="USJ20383.1"/>
    </source>
</evidence>
<dbReference type="PANTHER" id="PTHR47683:SF4">
    <property type="entry name" value="PSEUDOURIDINE SYNTHASE"/>
    <property type="match status" value="1"/>
</dbReference>
<dbReference type="Proteomes" id="UP001056730">
    <property type="component" value="Chromosome"/>
</dbReference>
<comment type="similarity">
    <text evidence="1 5">Belongs to the pseudouridine synthase RsuA family.</text>
</comment>
<dbReference type="EMBL" id="JAMWFV010000013">
    <property type="protein sequence ID" value="MDG6145760.1"/>
    <property type="molecule type" value="Genomic_DNA"/>
</dbReference>
<dbReference type="Proteomes" id="UP001153199">
    <property type="component" value="Unassembled WGS sequence"/>
</dbReference>
<dbReference type="InterPro" id="IPR050343">
    <property type="entry name" value="RsuA_PseudoU_synthase"/>
</dbReference>
<dbReference type="InterPro" id="IPR000748">
    <property type="entry name" value="PsdUridine_synth_RsuA/RluB/E/F"/>
</dbReference>
<dbReference type="EMBL" id="JAMWGI010000007">
    <property type="protein sequence ID" value="MDG6194232.1"/>
    <property type="molecule type" value="Genomic_DNA"/>
</dbReference>
<dbReference type="SUPFAM" id="SSF55174">
    <property type="entry name" value="Alpha-L RNA-binding motif"/>
    <property type="match status" value="1"/>
</dbReference>
<dbReference type="FunFam" id="3.30.70.1560:FF:000001">
    <property type="entry name" value="Pseudouridine synthase"/>
    <property type="match status" value="1"/>
</dbReference>
<evidence type="ECO:0000256" key="5">
    <source>
        <dbReference type="RuleBase" id="RU003887"/>
    </source>
</evidence>
<protein>
    <recommendedName>
        <fullName evidence="5">Pseudouridine synthase</fullName>
        <ecNumber evidence="5">5.4.99.-</ecNumber>
    </recommendedName>
</protein>
<sequence>MRLDKYLAEAGLGSRKEVKVILKTGKVTVNDQKVKDGKLHVEPGKDGVNYDGRPLVYQEFYYYLLNKPAGVVSATKDNKDKTVVELLKAQDFREDLFPVGRLDKDTEGLLLLTNDGPLSHNLLSPKKHVEKEYFAQIQGKVTQETVHEFAAGLTLKSGEKVKPGQLFIEKSEENKSEIRLIIHEGKFHQVKRMFEAVGMKVTYLKRLRMGSLTLDKALALGTYRPLTEEEILKLKE</sequence>
<dbReference type="Proteomes" id="UP001153203">
    <property type="component" value="Unassembled WGS sequence"/>
</dbReference>
<dbReference type="GO" id="GO:0120159">
    <property type="term" value="F:rRNA pseudouridine synthase activity"/>
    <property type="evidence" value="ECO:0007669"/>
    <property type="project" value="UniProtKB-ARBA"/>
</dbReference>
<evidence type="ECO:0000313" key="7">
    <source>
        <dbReference type="EMBL" id="MDG6145760.1"/>
    </source>
</evidence>
<dbReference type="EMBL" id="CP086395">
    <property type="protein sequence ID" value="USJ20383.1"/>
    <property type="molecule type" value="Genomic_DNA"/>
</dbReference>
<dbReference type="InterPro" id="IPR020094">
    <property type="entry name" value="TruA/RsuA/RluB/E/F_N"/>
</dbReference>
<gene>
    <name evidence="9" type="ORF">LMK00_11385</name>
    <name evidence="8" type="ORF">NF708_09560</name>
    <name evidence="7" type="ORF">NF717_08840</name>
</gene>
<dbReference type="InterPro" id="IPR002942">
    <property type="entry name" value="S4_RNA-bd"/>
</dbReference>
<dbReference type="GO" id="GO:0003723">
    <property type="term" value="F:RNA binding"/>
    <property type="evidence" value="ECO:0007669"/>
    <property type="project" value="UniProtKB-KW"/>
</dbReference>
<dbReference type="Pfam" id="PF00849">
    <property type="entry name" value="PseudoU_synth_2"/>
    <property type="match status" value="1"/>
</dbReference>
<dbReference type="InterPro" id="IPR036986">
    <property type="entry name" value="S4_RNA-bd_sf"/>
</dbReference>
<evidence type="ECO:0000256" key="4">
    <source>
        <dbReference type="PROSITE-ProRule" id="PRU00182"/>
    </source>
</evidence>
<dbReference type="InterPro" id="IPR020103">
    <property type="entry name" value="PsdUridine_synth_cat_dom_sf"/>
</dbReference>
<dbReference type="GO" id="GO:0005829">
    <property type="term" value="C:cytosol"/>
    <property type="evidence" value="ECO:0007669"/>
    <property type="project" value="UniProtKB-ARBA"/>
</dbReference>
<evidence type="ECO:0000313" key="8">
    <source>
        <dbReference type="EMBL" id="MDG6194232.1"/>
    </source>
</evidence>
<dbReference type="Gene3D" id="3.30.70.580">
    <property type="entry name" value="Pseudouridine synthase I, catalytic domain, N-terminal subdomain"/>
    <property type="match status" value="1"/>
</dbReference>
<reference evidence="7" key="2">
    <citation type="submission" date="2022-06" db="EMBL/GenBank/DDBJ databases">
        <title>Lactococcus from bovine mastitis in China.</title>
        <authorList>
            <person name="Lin Y."/>
            <person name="Han B."/>
        </authorList>
    </citation>
    <scope>NUCLEOTIDE SEQUENCE</scope>
    <source>
        <strain evidence="8">Hebei-B-39</strain>
        <strain evidence="7">Ningxia-I-26</strain>
    </source>
</reference>
<dbReference type="PANTHER" id="PTHR47683">
    <property type="entry name" value="PSEUDOURIDINE SYNTHASE FAMILY PROTEIN-RELATED"/>
    <property type="match status" value="1"/>
</dbReference>
<dbReference type="CDD" id="cd00165">
    <property type="entry name" value="S4"/>
    <property type="match status" value="1"/>
</dbReference>